<dbReference type="Gene3D" id="2.60.40.10">
    <property type="entry name" value="Immunoglobulins"/>
    <property type="match status" value="2"/>
</dbReference>
<dbReference type="SUPFAM" id="SSF48726">
    <property type="entry name" value="Immunoglobulin"/>
    <property type="match status" value="1"/>
</dbReference>
<name>A0A6P7LYQ5_BETSP</name>
<dbReference type="InterPro" id="IPR015631">
    <property type="entry name" value="CD2/SLAM_rcpt"/>
</dbReference>
<accession>A0A6P7LYQ5</accession>
<keyword evidence="2" id="KW-0732">Signal</keyword>
<keyword evidence="4" id="KW-0325">Glycoprotein</keyword>
<dbReference type="PANTHER" id="PTHR12080:SF48">
    <property type="entry name" value="IMMUNOGLOBULIN SUBTYPE DOMAIN-CONTAINING PROTEIN"/>
    <property type="match status" value="1"/>
</dbReference>
<dbReference type="InterPro" id="IPR013783">
    <property type="entry name" value="Ig-like_fold"/>
</dbReference>
<protein>
    <submittedName>
        <fullName evidence="7">Uncharacterized protein LOC114851399 isoform X1</fullName>
    </submittedName>
</protein>
<feature type="transmembrane region" description="Helical" evidence="5">
    <location>
        <begin position="340"/>
        <end position="364"/>
    </location>
</feature>
<dbReference type="GeneID" id="114851399"/>
<evidence type="ECO:0000256" key="2">
    <source>
        <dbReference type="ARBA" id="ARBA00022729"/>
    </source>
</evidence>
<dbReference type="OrthoDB" id="9835793at2759"/>
<evidence type="ECO:0000313" key="7">
    <source>
        <dbReference type="RefSeq" id="XP_028999099.3"/>
    </source>
</evidence>
<dbReference type="InParanoid" id="A0A6P7LYQ5"/>
<evidence type="ECO:0000313" key="6">
    <source>
        <dbReference type="Proteomes" id="UP000515150"/>
    </source>
</evidence>
<comment type="subcellular location">
    <subcellularLocation>
        <location evidence="1">Membrane</location>
    </subcellularLocation>
</comment>
<dbReference type="RefSeq" id="XP_028999099.3">
    <property type="nucleotide sequence ID" value="XM_029143266.3"/>
</dbReference>
<dbReference type="AlphaFoldDB" id="A0A6P7LYQ5"/>
<sequence>MPGKVSSNKCALLITVATPVLIINHTRLQFFSVLVTVLMKCLELWMPTSAPSLEPREKMSIYIFTQKTLRVLLVLTYRPRCCIGFLLAETPPTLIVTAQYLRREEETDVVPLPTEMVGGRTLWLSCLLTSSAVLLLGVSLSDVEASSCHQRTIHKRVGDAVELSTCLSPEKSRQLIVARWKKGETEVADKDTNVSKVFRDRFYLNPTNFSLRVRKLTLQDSGEFSFVSEVNNHQLQTVFITLQVHEPITQHPDLQVNSTWNELNESCRVLLECSSVYNTNVRYSLSVRNQTHSGSRLQFSIRPEDGETTFTCTISDFVSEMSAFKRLTCSNSTESSKLDLVLVLGAAVGGCALIVIIVGTAVGVSCCKRKAANMESNELTVYADVSEIAPENGSTMKPCSVYETIDNKMQPVTSISPGVRSEYNMPHTRQKQAVYRLNLYLSHLQPHTVYDQIQLNRLRKTSSPYQEI</sequence>
<organism evidence="6 7">
    <name type="scientific">Betta splendens</name>
    <name type="common">Siamese fighting fish</name>
    <dbReference type="NCBI Taxonomy" id="158456"/>
    <lineage>
        <taxon>Eukaryota</taxon>
        <taxon>Metazoa</taxon>
        <taxon>Chordata</taxon>
        <taxon>Craniata</taxon>
        <taxon>Vertebrata</taxon>
        <taxon>Euteleostomi</taxon>
        <taxon>Actinopterygii</taxon>
        <taxon>Neopterygii</taxon>
        <taxon>Teleostei</taxon>
        <taxon>Neoteleostei</taxon>
        <taxon>Acanthomorphata</taxon>
        <taxon>Anabantaria</taxon>
        <taxon>Anabantiformes</taxon>
        <taxon>Anabantoidei</taxon>
        <taxon>Osphronemidae</taxon>
        <taxon>Betta</taxon>
    </lineage>
</organism>
<proteinExistence type="predicted"/>
<reference evidence="7" key="1">
    <citation type="submission" date="2025-08" db="UniProtKB">
        <authorList>
            <consortium name="RefSeq"/>
        </authorList>
    </citation>
    <scope>IDENTIFICATION</scope>
</reference>
<evidence type="ECO:0000256" key="4">
    <source>
        <dbReference type="ARBA" id="ARBA00023180"/>
    </source>
</evidence>
<gene>
    <name evidence="7" type="primary">LOC114851399</name>
</gene>
<keyword evidence="6" id="KW-1185">Reference proteome</keyword>
<keyword evidence="3 5" id="KW-0472">Membrane</keyword>
<evidence type="ECO:0000256" key="1">
    <source>
        <dbReference type="ARBA" id="ARBA00004370"/>
    </source>
</evidence>
<dbReference type="Proteomes" id="UP000515150">
    <property type="component" value="Chromosome 2"/>
</dbReference>
<dbReference type="InterPro" id="IPR036179">
    <property type="entry name" value="Ig-like_dom_sf"/>
</dbReference>
<dbReference type="GO" id="GO:0016020">
    <property type="term" value="C:membrane"/>
    <property type="evidence" value="ECO:0007669"/>
    <property type="project" value="UniProtKB-SubCell"/>
</dbReference>
<dbReference type="KEGG" id="bspl:114851399"/>
<keyword evidence="5" id="KW-0812">Transmembrane</keyword>
<dbReference type="PANTHER" id="PTHR12080">
    <property type="entry name" value="SIGNALING LYMPHOCYTIC ACTIVATION MOLECULE"/>
    <property type="match status" value="1"/>
</dbReference>
<keyword evidence="5" id="KW-1133">Transmembrane helix</keyword>
<evidence type="ECO:0000256" key="5">
    <source>
        <dbReference type="SAM" id="Phobius"/>
    </source>
</evidence>
<evidence type="ECO:0000256" key="3">
    <source>
        <dbReference type="ARBA" id="ARBA00023136"/>
    </source>
</evidence>